<dbReference type="InterPro" id="IPR005467">
    <property type="entry name" value="His_kinase_dom"/>
</dbReference>
<feature type="modified residue" description="4-aspartylphosphate" evidence="4">
    <location>
        <position position="772"/>
    </location>
</feature>
<dbReference type="InterPro" id="IPR011006">
    <property type="entry name" value="CheY-like_superfamily"/>
</dbReference>
<dbReference type="Gene3D" id="3.30.450.20">
    <property type="entry name" value="PAS domain"/>
    <property type="match status" value="3"/>
</dbReference>
<evidence type="ECO:0000259" key="7">
    <source>
        <dbReference type="PROSITE" id="PS50112"/>
    </source>
</evidence>
<dbReference type="InterPro" id="IPR003594">
    <property type="entry name" value="HATPase_dom"/>
</dbReference>
<organism evidence="9 10">
    <name type="scientific">Massilia haematophila</name>
    <dbReference type="NCBI Taxonomy" id="457923"/>
    <lineage>
        <taxon>Bacteria</taxon>
        <taxon>Pseudomonadati</taxon>
        <taxon>Pseudomonadota</taxon>
        <taxon>Betaproteobacteria</taxon>
        <taxon>Burkholderiales</taxon>
        <taxon>Oxalobacteraceae</taxon>
        <taxon>Telluria group</taxon>
        <taxon>Massilia</taxon>
    </lineage>
</organism>
<dbReference type="InterPro" id="IPR001789">
    <property type="entry name" value="Sig_transdc_resp-reg_receiver"/>
</dbReference>
<dbReference type="PANTHER" id="PTHR43065">
    <property type="entry name" value="SENSOR HISTIDINE KINASE"/>
    <property type="match status" value="1"/>
</dbReference>
<feature type="modified residue" description="4-aspartylphosphate" evidence="4">
    <location>
        <position position="914"/>
    </location>
</feature>
<evidence type="ECO:0000256" key="1">
    <source>
        <dbReference type="ARBA" id="ARBA00000085"/>
    </source>
</evidence>
<dbReference type="SUPFAM" id="SSF47384">
    <property type="entry name" value="Homodimeric domain of signal transducing histidine kinase"/>
    <property type="match status" value="1"/>
</dbReference>
<dbReference type="CDD" id="cd00130">
    <property type="entry name" value="PAS"/>
    <property type="match status" value="1"/>
</dbReference>
<dbReference type="NCBIfam" id="TIGR00229">
    <property type="entry name" value="sensory_box"/>
    <property type="match status" value="1"/>
</dbReference>
<dbReference type="PROSITE" id="PS50110">
    <property type="entry name" value="RESPONSE_REGULATORY"/>
    <property type="match status" value="2"/>
</dbReference>
<dbReference type="Gene3D" id="1.10.287.130">
    <property type="match status" value="1"/>
</dbReference>
<dbReference type="SUPFAM" id="SSF55874">
    <property type="entry name" value="ATPase domain of HSP90 chaperone/DNA topoisomerase II/histidine kinase"/>
    <property type="match status" value="1"/>
</dbReference>
<dbReference type="CDD" id="cd18161">
    <property type="entry name" value="REC_hyHK_blue-like"/>
    <property type="match status" value="1"/>
</dbReference>
<dbReference type="Pfam" id="PF00072">
    <property type="entry name" value="Response_reg"/>
    <property type="match status" value="2"/>
</dbReference>
<dbReference type="SMART" id="SM00388">
    <property type="entry name" value="HisKA"/>
    <property type="match status" value="1"/>
</dbReference>
<feature type="domain" description="Histidine kinase" evidence="5">
    <location>
        <begin position="479"/>
        <end position="702"/>
    </location>
</feature>
<dbReference type="Gene3D" id="3.30.565.10">
    <property type="entry name" value="Histidine kinase-like ATPase, C-terminal domain"/>
    <property type="match status" value="1"/>
</dbReference>
<feature type="domain" description="Response regulatory" evidence="6">
    <location>
        <begin position="722"/>
        <end position="838"/>
    </location>
</feature>
<dbReference type="SUPFAM" id="SSF52172">
    <property type="entry name" value="CheY-like"/>
    <property type="match status" value="2"/>
</dbReference>
<dbReference type="InterPro" id="IPR035965">
    <property type="entry name" value="PAS-like_dom_sf"/>
</dbReference>
<dbReference type="InterPro" id="IPR004358">
    <property type="entry name" value="Sig_transdc_His_kin-like_C"/>
</dbReference>
<dbReference type="InterPro" id="IPR036890">
    <property type="entry name" value="HATPase_C_sf"/>
</dbReference>
<dbReference type="InterPro" id="IPR036097">
    <property type="entry name" value="HisK_dim/P_sf"/>
</dbReference>
<dbReference type="PANTHER" id="PTHR43065:SF49">
    <property type="entry name" value="HISTIDINE KINASE"/>
    <property type="match status" value="1"/>
</dbReference>
<dbReference type="InterPro" id="IPR001610">
    <property type="entry name" value="PAC"/>
</dbReference>
<dbReference type="InterPro" id="IPR003661">
    <property type="entry name" value="HisK_dim/P_dom"/>
</dbReference>
<evidence type="ECO:0000256" key="3">
    <source>
        <dbReference type="ARBA" id="ARBA00022553"/>
    </source>
</evidence>
<dbReference type="SMART" id="SM00448">
    <property type="entry name" value="REC"/>
    <property type="match status" value="2"/>
</dbReference>
<dbReference type="InterPro" id="IPR000700">
    <property type="entry name" value="PAS-assoc_C"/>
</dbReference>
<accession>A0ABV7PKC6</accession>
<dbReference type="CDD" id="cd00082">
    <property type="entry name" value="HisKA"/>
    <property type="match status" value="1"/>
</dbReference>
<name>A0ABV7PKC6_9BURK</name>
<dbReference type="InterPro" id="IPR013656">
    <property type="entry name" value="PAS_4"/>
</dbReference>
<dbReference type="Pfam" id="PF13426">
    <property type="entry name" value="PAS_9"/>
    <property type="match status" value="1"/>
</dbReference>
<evidence type="ECO:0000313" key="9">
    <source>
        <dbReference type="EMBL" id="MFC3458623.1"/>
    </source>
</evidence>
<evidence type="ECO:0000259" key="5">
    <source>
        <dbReference type="PROSITE" id="PS50109"/>
    </source>
</evidence>
<feature type="domain" description="PAC" evidence="8">
    <location>
        <begin position="226"/>
        <end position="280"/>
    </location>
</feature>
<dbReference type="EC" id="2.7.13.3" evidence="2"/>
<dbReference type="PROSITE" id="PS50112">
    <property type="entry name" value="PAS"/>
    <property type="match status" value="1"/>
</dbReference>
<evidence type="ECO:0000313" key="10">
    <source>
        <dbReference type="Proteomes" id="UP001595665"/>
    </source>
</evidence>
<comment type="caution">
    <text evidence="9">The sequence shown here is derived from an EMBL/GenBank/DDBJ whole genome shotgun (WGS) entry which is preliminary data.</text>
</comment>
<dbReference type="InterPro" id="IPR000014">
    <property type="entry name" value="PAS"/>
</dbReference>
<dbReference type="EMBL" id="JBHRVV010000001">
    <property type="protein sequence ID" value="MFC3458623.1"/>
    <property type="molecule type" value="Genomic_DNA"/>
</dbReference>
<dbReference type="CDD" id="cd16919">
    <property type="entry name" value="HATPase_CckA-like"/>
    <property type="match status" value="1"/>
</dbReference>
<sequence length="972" mass="105918">MSTASPLLSTLEANLTSTLVAKIRDFAIFMLSPEGRVATWNAGAERAKGYAAADIIGRSFECFYTEEDRAAGVPRQALATAQAEGIFETTGWRVRKDGTRFWAHVVIDPLYDDNGALIGFGKITRDVTHTRDAREREMRAQDALLQARTEQSRHLLRLVEQAPGFVCFFRGPGHVYELQNESHHRLAGYRDIIGKPVREALPELEGQGFFELLDGVYTSGKPHVGRGMPLAVRGTDGRVVDSYIDFVYQPILDENGEVLGIFSQGSDVTEQVLNTRYLAEKQAELEQTIVARTEALEDARRALALANELQLSNSFFQSLFEQAPGFICVLKGPAHVFELANHAYRNLTGNRDLIGRSVREALPDADGQGFFELLDKVYQSGIPVVGQSVQLELREGPGKLVTRYIDFVYQPILNAQGAAVGIFVQGTDVTKQKRAQDEVQKYQKGLESLVEERTAELQTAQAALQHSQKLEAIGKLTGGVAHDFNNILQVIGGNLQLLRDAAAHDQQALRQFDTALGAVERGAKLASQLLAFARRQPLQPVVVNPARIVQQMDELLRRALGETVAVETIRGGGLWNTCVDPYQLENVILNLAINARDAMPGGGKLTIELGNAMLDDEYVATHHDLTPGQYVLIAVSDNGCGMSRDVLERACEPFFTTKPEGRGTGLGLSMAYGFVKQTGGHFKIYSEPGHGTTIKMYFPRSWKAEVSEPIVKSGPATGGSESILVVEDDPAVQATVVEMLRSLGYKVVKADNAADALAILNSGMPIDLLFTDVVMPGEMRSPELARQARLINPGIEVLFTSGYTQNAIVHGGKLDAGVQLLSKPYGRDQLARKVRQMLSQPAGGSPPAPESAPVSPLEQVEATRRVLFVDDDPDLLTMSCSVLEMLNQRVDGAASPAEALALLERNQYDVLITDYELPGMNGVELARRAKAARPRLKLVIASGYGQVEGAAGIGALSVPKPFSLDDLKRILD</sequence>
<gene>
    <name evidence="9" type="ORF">ACFOPH_10275</name>
</gene>
<dbReference type="Pfam" id="PF00512">
    <property type="entry name" value="HisKA"/>
    <property type="match status" value="1"/>
</dbReference>
<dbReference type="Pfam" id="PF08448">
    <property type="entry name" value="PAS_4"/>
    <property type="match status" value="1"/>
</dbReference>
<evidence type="ECO:0000256" key="4">
    <source>
        <dbReference type="PROSITE-ProRule" id="PRU00169"/>
    </source>
</evidence>
<dbReference type="CDD" id="cd00156">
    <property type="entry name" value="REC"/>
    <property type="match status" value="1"/>
</dbReference>
<dbReference type="SMART" id="SM00091">
    <property type="entry name" value="PAS"/>
    <property type="match status" value="2"/>
</dbReference>
<feature type="domain" description="PAS" evidence="7">
    <location>
        <begin position="28"/>
        <end position="69"/>
    </location>
</feature>
<dbReference type="SMART" id="SM00387">
    <property type="entry name" value="HATPase_c"/>
    <property type="match status" value="1"/>
</dbReference>
<evidence type="ECO:0000259" key="8">
    <source>
        <dbReference type="PROSITE" id="PS50113"/>
    </source>
</evidence>
<proteinExistence type="predicted"/>
<keyword evidence="3 4" id="KW-0597">Phosphoprotein</keyword>
<dbReference type="SUPFAM" id="SSF55785">
    <property type="entry name" value="PYP-like sensor domain (PAS domain)"/>
    <property type="match status" value="3"/>
</dbReference>
<dbReference type="SMART" id="SM00086">
    <property type="entry name" value="PAC"/>
    <property type="match status" value="3"/>
</dbReference>
<dbReference type="Proteomes" id="UP001595665">
    <property type="component" value="Unassembled WGS sequence"/>
</dbReference>
<feature type="domain" description="PAC" evidence="8">
    <location>
        <begin position="387"/>
        <end position="441"/>
    </location>
</feature>
<dbReference type="PRINTS" id="PR00344">
    <property type="entry name" value="BCTRLSENSOR"/>
</dbReference>
<dbReference type="RefSeq" id="WP_379735086.1">
    <property type="nucleotide sequence ID" value="NZ_JBHRVV010000001.1"/>
</dbReference>
<protein>
    <recommendedName>
        <fullName evidence="2">histidine kinase</fullName>
        <ecNumber evidence="2">2.7.13.3</ecNumber>
    </recommendedName>
</protein>
<feature type="domain" description="PAC" evidence="8">
    <location>
        <begin position="87"/>
        <end position="139"/>
    </location>
</feature>
<dbReference type="PROSITE" id="PS50109">
    <property type="entry name" value="HIS_KIN"/>
    <property type="match status" value="1"/>
</dbReference>
<dbReference type="PROSITE" id="PS50113">
    <property type="entry name" value="PAC"/>
    <property type="match status" value="3"/>
</dbReference>
<reference evidence="10" key="1">
    <citation type="journal article" date="2019" name="Int. J. Syst. Evol. Microbiol.">
        <title>The Global Catalogue of Microorganisms (GCM) 10K type strain sequencing project: providing services to taxonomists for standard genome sequencing and annotation.</title>
        <authorList>
            <consortium name="The Broad Institute Genomics Platform"/>
            <consortium name="The Broad Institute Genome Sequencing Center for Infectious Disease"/>
            <person name="Wu L."/>
            <person name="Ma J."/>
        </authorList>
    </citation>
    <scope>NUCLEOTIDE SEQUENCE [LARGE SCALE GENOMIC DNA]</scope>
    <source>
        <strain evidence="10">CCM 7480</strain>
    </source>
</reference>
<keyword evidence="10" id="KW-1185">Reference proteome</keyword>
<comment type="catalytic activity">
    <reaction evidence="1">
        <text>ATP + protein L-histidine = ADP + protein N-phospho-L-histidine.</text>
        <dbReference type="EC" id="2.7.13.3"/>
    </reaction>
</comment>
<evidence type="ECO:0000259" key="6">
    <source>
        <dbReference type="PROSITE" id="PS50110"/>
    </source>
</evidence>
<evidence type="ECO:0000256" key="2">
    <source>
        <dbReference type="ARBA" id="ARBA00012438"/>
    </source>
</evidence>
<feature type="domain" description="Response regulatory" evidence="6">
    <location>
        <begin position="865"/>
        <end position="972"/>
    </location>
</feature>
<dbReference type="Pfam" id="PF02518">
    <property type="entry name" value="HATPase_c"/>
    <property type="match status" value="1"/>
</dbReference>
<dbReference type="Gene3D" id="3.40.50.2300">
    <property type="match status" value="2"/>
</dbReference>